<organism evidence="2 3">
    <name type="scientific">Pseudomonas caspiana</name>
    <dbReference type="NCBI Taxonomy" id="1451454"/>
    <lineage>
        <taxon>Bacteria</taxon>
        <taxon>Pseudomonadati</taxon>
        <taxon>Pseudomonadota</taxon>
        <taxon>Gammaproteobacteria</taxon>
        <taxon>Pseudomonadales</taxon>
        <taxon>Pseudomonadaceae</taxon>
        <taxon>Pseudomonas</taxon>
    </lineage>
</organism>
<evidence type="ECO:0000256" key="1">
    <source>
        <dbReference type="SAM" id="Coils"/>
    </source>
</evidence>
<dbReference type="OrthoDB" id="6897721at2"/>
<reference evidence="2 3" key="1">
    <citation type="journal article" date="2017" name="Syst. Appl. Microbiol.">
        <title>Pseudomonas caspiana sp. nov., a citrus pathogen in the Pseudomonas syringae phylogenetic group.</title>
        <authorList>
            <person name="Busquets A."/>
            <person name="Gomila M."/>
            <person name="Beiki F."/>
            <person name="Mulet M."/>
            <person name="Rahimian H."/>
            <person name="Garcia-Valdes E."/>
            <person name="Lalucat J."/>
        </authorList>
    </citation>
    <scope>NUCLEOTIDE SEQUENCE [LARGE SCALE GENOMIC DNA]</scope>
    <source>
        <strain evidence="2 3">FBF102</strain>
    </source>
</reference>
<dbReference type="AlphaFoldDB" id="A0A1Y3P8C2"/>
<evidence type="ECO:0000313" key="3">
    <source>
        <dbReference type="Proteomes" id="UP000195440"/>
    </source>
</evidence>
<accession>A0A1Y3P8C2</accession>
<keyword evidence="1" id="KW-0175">Coiled coil</keyword>
<comment type="caution">
    <text evidence="2">The sequence shown here is derived from an EMBL/GenBank/DDBJ whole genome shotgun (WGS) entry which is preliminary data.</text>
</comment>
<feature type="coiled-coil region" evidence="1">
    <location>
        <begin position="47"/>
        <end position="81"/>
    </location>
</feature>
<dbReference type="Proteomes" id="UP000195440">
    <property type="component" value="Unassembled WGS sequence"/>
</dbReference>
<gene>
    <name evidence="2" type="ORF">AUC60_05090</name>
</gene>
<evidence type="ECO:0000313" key="2">
    <source>
        <dbReference type="EMBL" id="OUM74771.1"/>
    </source>
</evidence>
<name>A0A1Y3P8C2_9PSED</name>
<proteinExistence type="predicted"/>
<keyword evidence="3" id="KW-1185">Reference proteome</keyword>
<protein>
    <submittedName>
        <fullName evidence="2">Uncharacterized protein</fullName>
    </submittedName>
</protein>
<dbReference type="RefSeq" id="WP_087265022.1">
    <property type="nucleotide sequence ID" value="NZ_JBJGBV010000003.1"/>
</dbReference>
<dbReference type="EMBL" id="LOHF01000003">
    <property type="protein sequence ID" value="OUM74771.1"/>
    <property type="molecule type" value="Genomic_DNA"/>
</dbReference>
<sequence>MSISTVGFPAPVFSINAGSAASAEAVADEENKLETVSEEQKVSGDISEHLSVSAKQLLKRLAELQAQLRDLRGKMHAAENASYSNLAARNAVVASFQNQISAITGTILLMSASLFKELDRSGGLNITV</sequence>